<name>A0A7J0F150_9ERIC</name>
<dbReference type="GO" id="GO:0009414">
    <property type="term" value="P:response to water deprivation"/>
    <property type="evidence" value="ECO:0007669"/>
    <property type="project" value="TreeGrafter"/>
</dbReference>
<proteinExistence type="predicted"/>
<dbReference type="GO" id="GO:0005886">
    <property type="term" value="C:plasma membrane"/>
    <property type="evidence" value="ECO:0007669"/>
    <property type="project" value="TreeGrafter"/>
</dbReference>
<dbReference type="FunFam" id="1.10.220.10:FF:000014">
    <property type="entry name" value="annexin D4"/>
    <property type="match status" value="1"/>
</dbReference>
<dbReference type="InterPro" id="IPR001464">
    <property type="entry name" value="Annexin"/>
</dbReference>
<evidence type="ECO:0000256" key="3">
    <source>
        <dbReference type="ARBA" id="ARBA00022837"/>
    </source>
</evidence>
<dbReference type="OrthoDB" id="37886at2759"/>
<dbReference type="GO" id="GO:0009409">
    <property type="term" value="P:response to cold"/>
    <property type="evidence" value="ECO:0007669"/>
    <property type="project" value="TreeGrafter"/>
</dbReference>
<dbReference type="SMART" id="SM00335">
    <property type="entry name" value="ANX"/>
    <property type="match status" value="3"/>
</dbReference>
<dbReference type="PANTHER" id="PTHR10502:SF196">
    <property type="entry name" value="ANNEXIN D4"/>
    <property type="match status" value="1"/>
</dbReference>
<dbReference type="AlphaFoldDB" id="A0A7J0F150"/>
<dbReference type="InterPro" id="IPR018502">
    <property type="entry name" value="Annexin_repeat"/>
</dbReference>
<evidence type="ECO:0000313" key="6">
    <source>
        <dbReference type="EMBL" id="GFY92196.1"/>
    </source>
</evidence>
<keyword evidence="2" id="KW-0677">Repeat</keyword>
<dbReference type="Gene3D" id="1.10.220.10">
    <property type="entry name" value="Annexin"/>
    <property type="match status" value="3"/>
</dbReference>
<keyword evidence="4" id="KW-0041">Annexin</keyword>
<dbReference type="GO" id="GO:0005737">
    <property type="term" value="C:cytoplasm"/>
    <property type="evidence" value="ECO:0007669"/>
    <property type="project" value="TreeGrafter"/>
</dbReference>
<dbReference type="GO" id="GO:0005509">
    <property type="term" value="F:calcium ion binding"/>
    <property type="evidence" value="ECO:0007669"/>
    <property type="project" value="InterPro"/>
</dbReference>
<evidence type="ECO:0000256" key="4">
    <source>
        <dbReference type="ARBA" id="ARBA00023216"/>
    </source>
</evidence>
<keyword evidence="3" id="KW-0106">Calcium</keyword>
<dbReference type="GO" id="GO:0009408">
    <property type="term" value="P:response to heat"/>
    <property type="evidence" value="ECO:0007669"/>
    <property type="project" value="TreeGrafter"/>
</dbReference>
<dbReference type="InterPro" id="IPR037104">
    <property type="entry name" value="Annexin_sf"/>
</dbReference>
<dbReference type="FunFam" id="1.10.220.10:FF:000006">
    <property type="entry name" value="Annexin"/>
    <property type="match status" value="1"/>
</dbReference>
<dbReference type="GO" id="GO:0001786">
    <property type="term" value="F:phosphatidylserine binding"/>
    <property type="evidence" value="ECO:0007669"/>
    <property type="project" value="TreeGrafter"/>
</dbReference>
<keyword evidence="5" id="KW-0111">Calcium/phospholipid-binding</keyword>
<reference evidence="6 7" key="1">
    <citation type="submission" date="2019-07" db="EMBL/GenBank/DDBJ databases">
        <title>De Novo Assembly of kiwifruit Actinidia rufa.</title>
        <authorList>
            <person name="Sugita-Konishi S."/>
            <person name="Sato K."/>
            <person name="Mori E."/>
            <person name="Abe Y."/>
            <person name="Kisaki G."/>
            <person name="Hamano K."/>
            <person name="Suezawa K."/>
            <person name="Otani M."/>
            <person name="Fukuda T."/>
            <person name="Manabe T."/>
            <person name="Gomi K."/>
            <person name="Tabuchi M."/>
            <person name="Akimitsu K."/>
            <person name="Kataoka I."/>
        </authorList>
    </citation>
    <scope>NUCLEOTIDE SEQUENCE [LARGE SCALE GENOMIC DNA]</scope>
    <source>
        <strain evidence="7">cv. Fuchu</strain>
    </source>
</reference>
<evidence type="ECO:0000256" key="5">
    <source>
        <dbReference type="ARBA" id="ARBA00023302"/>
    </source>
</evidence>
<accession>A0A7J0F150</accession>
<evidence type="ECO:0000313" key="7">
    <source>
        <dbReference type="Proteomes" id="UP000585474"/>
    </source>
</evidence>
<dbReference type="PRINTS" id="PR00196">
    <property type="entry name" value="ANNEXIN"/>
</dbReference>
<protein>
    <submittedName>
        <fullName evidence="6">Annexin 4</fullName>
    </submittedName>
</protein>
<dbReference type="PROSITE" id="PS51897">
    <property type="entry name" value="ANNEXIN_2"/>
    <property type="match status" value="2"/>
</dbReference>
<keyword evidence="7" id="KW-1185">Reference proteome</keyword>
<dbReference type="SUPFAM" id="SSF47874">
    <property type="entry name" value="Annexin"/>
    <property type="match status" value="1"/>
</dbReference>
<organism evidence="6 7">
    <name type="scientific">Actinidia rufa</name>
    <dbReference type="NCBI Taxonomy" id="165716"/>
    <lineage>
        <taxon>Eukaryota</taxon>
        <taxon>Viridiplantae</taxon>
        <taxon>Streptophyta</taxon>
        <taxon>Embryophyta</taxon>
        <taxon>Tracheophyta</taxon>
        <taxon>Spermatophyta</taxon>
        <taxon>Magnoliopsida</taxon>
        <taxon>eudicotyledons</taxon>
        <taxon>Gunneridae</taxon>
        <taxon>Pentapetalae</taxon>
        <taxon>asterids</taxon>
        <taxon>Ericales</taxon>
        <taxon>Actinidiaceae</taxon>
        <taxon>Actinidia</taxon>
    </lineage>
</organism>
<evidence type="ECO:0000256" key="1">
    <source>
        <dbReference type="ARBA" id="ARBA00022723"/>
    </source>
</evidence>
<dbReference type="PANTHER" id="PTHR10502">
    <property type="entry name" value="ANNEXIN"/>
    <property type="match status" value="1"/>
</dbReference>
<comment type="caution">
    <text evidence="6">The sequence shown here is derived from an EMBL/GenBank/DDBJ whole genome shotgun (WGS) entry which is preliminary data.</text>
</comment>
<evidence type="ECO:0000256" key="2">
    <source>
        <dbReference type="ARBA" id="ARBA00022737"/>
    </source>
</evidence>
<dbReference type="EMBL" id="BJWL01000008">
    <property type="protein sequence ID" value="GFY92196.1"/>
    <property type="molecule type" value="Genomic_DNA"/>
</dbReference>
<gene>
    <name evidence="6" type="ORF">Acr_08g0005920</name>
</gene>
<dbReference type="Proteomes" id="UP000585474">
    <property type="component" value="Unassembled WGS sequence"/>
</dbReference>
<dbReference type="GO" id="GO:0009651">
    <property type="term" value="P:response to salt stress"/>
    <property type="evidence" value="ECO:0007669"/>
    <property type="project" value="TreeGrafter"/>
</dbReference>
<keyword evidence="1" id="KW-0479">Metal-binding</keyword>
<dbReference type="GO" id="GO:0005544">
    <property type="term" value="F:calcium-dependent phospholipid binding"/>
    <property type="evidence" value="ECO:0007669"/>
    <property type="project" value="UniProtKB-KW"/>
</dbReference>
<sequence>MTMRFCDEVDVVVEAFSGFGVDEKSLISILGKWNKDEAKNFRNRTKFFIEDERHFEKWVVDQMDKIKREFLRFQGAIVLWTMHPWERDARLINEALIDGPKSYNVLVEIGCTRKSDELFGARKAYHSLYNRSIEEDVASIVTGVERKLFVALVSSYRYEGPKVHEETAKFEAKTLYNAVVNAAKKHPLEDEDVVRILSTRSKLHLKSVFKHYKEISGRDMEEVLEEAINLHADEKVKGGLTRVIVTRADVDMKVIKEEYRKKNGGTLINKIEGMANGNFKDFLLTLLARGG</sequence>
<dbReference type="Pfam" id="PF00191">
    <property type="entry name" value="Annexin"/>
    <property type="match status" value="3"/>
</dbReference>